<dbReference type="SUPFAM" id="SSF57625">
    <property type="entry name" value="Invertebrate chitin-binding proteins"/>
    <property type="match status" value="1"/>
</dbReference>
<feature type="region of interest" description="Disordered" evidence="1">
    <location>
        <begin position="152"/>
        <end position="217"/>
    </location>
</feature>
<feature type="compositionally biased region" description="Polar residues" evidence="1">
    <location>
        <begin position="308"/>
        <end position="327"/>
    </location>
</feature>
<organism evidence="2 3">
    <name type="scientific">Syphacia muris</name>
    <dbReference type="NCBI Taxonomy" id="451379"/>
    <lineage>
        <taxon>Eukaryota</taxon>
        <taxon>Metazoa</taxon>
        <taxon>Ecdysozoa</taxon>
        <taxon>Nematoda</taxon>
        <taxon>Chromadorea</taxon>
        <taxon>Rhabditida</taxon>
        <taxon>Spirurina</taxon>
        <taxon>Oxyuridomorpha</taxon>
        <taxon>Oxyuroidea</taxon>
        <taxon>Oxyuridae</taxon>
        <taxon>Syphacia</taxon>
    </lineage>
</organism>
<name>A0A0N5AYB2_9BILA</name>
<dbReference type="InterPro" id="IPR036508">
    <property type="entry name" value="Chitin-bd_dom_sf"/>
</dbReference>
<dbReference type="GO" id="GO:0008061">
    <property type="term" value="F:chitin binding"/>
    <property type="evidence" value="ECO:0007669"/>
    <property type="project" value="InterPro"/>
</dbReference>
<reference evidence="3" key="1">
    <citation type="submission" date="2017-02" db="UniProtKB">
        <authorList>
            <consortium name="WormBaseParasite"/>
        </authorList>
    </citation>
    <scope>IDENTIFICATION</scope>
</reference>
<feature type="region of interest" description="Disordered" evidence="1">
    <location>
        <begin position="308"/>
        <end position="338"/>
    </location>
</feature>
<feature type="compositionally biased region" description="Polar residues" evidence="1">
    <location>
        <begin position="182"/>
        <end position="196"/>
    </location>
</feature>
<proteinExistence type="predicted"/>
<dbReference type="AlphaFoldDB" id="A0A0N5AYB2"/>
<keyword evidence="2" id="KW-1185">Reference proteome</keyword>
<evidence type="ECO:0000256" key="1">
    <source>
        <dbReference type="SAM" id="MobiDB-lite"/>
    </source>
</evidence>
<protein>
    <submittedName>
        <fullName evidence="3">Chitin-binding type-2 domain-containing protein</fullName>
    </submittedName>
</protein>
<dbReference type="WBParaSite" id="SMUV_0000994901-mRNA-1">
    <property type="protein sequence ID" value="SMUV_0000994901-mRNA-1"/>
    <property type="gene ID" value="SMUV_0000994901"/>
</dbReference>
<evidence type="ECO:0000313" key="2">
    <source>
        <dbReference type="Proteomes" id="UP000046393"/>
    </source>
</evidence>
<dbReference type="STRING" id="451379.A0A0N5AYB2"/>
<dbReference type="Pfam" id="PF17380">
    <property type="entry name" value="DUF5401"/>
    <property type="match status" value="2"/>
</dbReference>
<dbReference type="Proteomes" id="UP000046393">
    <property type="component" value="Unplaced"/>
</dbReference>
<accession>A0A0N5AYB2</accession>
<evidence type="ECO:0000313" key="3">
    <source>
        <dbReference type="WBParaSite" id="SMUV_0000994901-mRNA-1"/>
    </source>
</evidence>
<sequence>MFDAELILLQCPTIARARHLYRCQSSLAQIRSQNSTTLNMYLLPITLLIIFVQRLHGTNVVFTEEPCNGHIAQLEAVDDDPTHYKQCGPYGKFWIIPCSPGMFFDSSDNVCRSPRSITEPNDKDTSDSEEIFGSGEEIQYLTSTTHPTLITTSTEVKPSTPPTQHLPLSPFNVPNRVPEASRFTSSKPTNNESSQHLLEPKQKNKYAFPPPGKTTTSPFVSLIERKNLKQNTDTINSIQYANNNPIQSSNFKKTYNLPEMIQNGYWRYSTIANYASLSDFTATTAQAMPENRHQNTEIVPKSMSTTLRTGISDSNAQNDTFKTTTSRPNKKKASTTWSPIAQQQIRHPIYLTPNSPIIKKNPQTTIQQFYHPTVLVLENCVVGEQCFANDNEELLCYHPVYKNVYLQCSPIDQQKNAWTERLCPDQLIFIDGQCQLQESSEVTDAISEKLYYRPDFQSYSSQTLLTNSDAYHPTHQWQNTYEHLTPKFPIVQLPPNIELQATVLQPNNKRLVDAEKSKNITKKIESNGALSIFQPVFNKLHHSKSRSSSTSLNALLNNSSTFTQPQLPRLALQAQDIFENPFLEAIRYHGNPPF</sequence>